<reference evidence="1 2" key="1">
    <citation type="journal article" date="2015" name="Genome Announc.">
        <title>Expanding the biotechnology potential of lactobacilli through comparative genomics of 213 strains and associated genera.</title>
        <authorList>
            <person name="Sun Z."/>
            <person name="Harris H.M."/>
            <person name="McCann A."/>
            <person name="Guo C."/>
            <person name="Argimon S."/>
            <person name="Zhang W."/>
            <person name="Yang X."/>
            <person name="Jeffery I.B."/>
            <person name="Cooney J.C."/>
            <person name="Kagawa T.F."/>
            <person name="Liu W."/>
            <person name="Song Y."/>
            <person name="Salvetti E."/>
            <person name="Wrobel A."/>
            <person name="Rasinkangas P."/>
            <person name="Parkhill J."/>
            <person name="Rea M.C."/>
            <person name="O'Sullivan O."/>
            <person name="Ritari J."/>
            <person name="Douillard F.P."/>
            <person name="Paul Ross R."/>
            <person name="Yang R."/>
            <person name="Briner A.E."/>
            <person name="Felis G.E."/>
            <person name="de Vos W.M."/>
            <person name="Barrangou R."/>
            <person name="Klaenhammer T.R."/>
            <person name="Caufield P.W."/>
            <person name="Cui Y."/>
            <person name="Zhang H."/>
            <person name="O'Toole P.W."/>
        </authorList>
    </citation>
    <scope>NUCLEOTIDE SEQUENCE [LARGE SCALE GENOMIC DNA]</scope>
    <source>
        <strain evidence="1 2">DSM 19909</strain>
    </source>
</reference>
<accession>A0A0R1LVT7</accession>
<dbReference type="PANTHER" id="PTHR37804">
    <property type="entry name" value="CDAA REGULATORY PROTEIN CDAR"/>
    <property type="match status" value="1"/>
</dbReference>
<dbReference type="PATRIC" id="fig|1423776.4.peg.2345"/>
<proteinExistence type="predicted"/>
<dbReference type="Gene3D" id="2.170.120.40">
    <property type="entry name" value="YbbR-like domain"/>
    <property type="match status" value="2"/>
</dbReference>
<dbReference type="Gene3D" id="2.170.120.30">
    <property type="match status" value="1"/>
</dbReference>
<keyword evidence="2" id="KW-1185">Reference proteome</keyword>
<gene>
    <name evidence="1" type="ORF">FD04_GL002315</name>
</gene>
<dbReference type="InterPro" id="IPR053154">
    <property type="entry name" value="c-di-AMP_regulator"/>
</dbReference>
<comment type="caution">
    <text evidence="1">The sequence shown here is derived from an EMBL/GenBank/DDBJ whole genome shotgun (WGS) entry which is preliminary data.</text>
</comment>
<dbReference type="Pfam" id="PF07949">
    <property type="entry name" value="YbbR"/>
    <property type="match status" value="3"/>
</dbReference>
<evidence type="ECO:0000313" key="1">
    <source>
        <dbReference type="EMBL" id="KRK99496.1"/>
    </source>
</evidence>
<dbReference type="STRING" id="1423776.FD04_GL002315"/>
<dbReference type="AlphaFoldDB" id="A0A0R1LVT7"/>
<dbReference type="Proteomes" id="UP000051160">
    <property type="component" value="Unassembled WGS sequence"/>
</dbReference>
<organism evidence="1 2">
    <name type="scientific">Secundilactobacillus odoratitofui DSM 19909 = JCM 15043</name>
    <dbReference type="NCBI Taxonomy" id="1423776"/>
    <lineage>
        <taxon>Bacteria</taxon>
        <taxon>Bacillati</taxon>
        <taxon>Bacillota</taxon>
        <taxon>Bacilli</taxon>
        <taxon>Lactobacillales</taxon>
        <taxon>Lactobacillaceae</taxon>
        <taxon>Secundilactobacillus</taxon>
    </lineage>
</organism>
<dbReference type="EMBL" id="AZEE01000010">
    <property type="protein sequence ID" value="KRK99496.1"/>
    <property type="molecule type" value="Genomic_DNA"/>
</dbReference>
<dbReference type="PANTHER" id="PTHR37804:SF1">
    <property type="entry name" value="CDAA REGULATORY PROTEIN CDAR"/>
    <property type="match status" value="1"/>
</dbReference>
<name>A0A0R1LVT7_9LACO</name>
<dbReference type="InterPro" id="IPR012505">
    <property type="entry name" value="YbbR"/>
</dbReference>
<protein>
    <submittedName>
        <fullName evidence="1">YbbR-like protein</fullName>
    </submittedName>
</protein>
<evidence type="ECO:0000313" key="2">
    <source>
        <dbReference type="Proteomes" id="UP000051160"/>
    </source>
</evidence>
<sequence>MFLAVMLFLFVNSTKSDTMQQTSGTNSDSTTLTATERKTVSVQLRLNVNSDKYFVTGYPEKVKVHLSGPAALVTATANTQNFRVFANLTGLKAGKHTVKLRQDGLNRDISYQIDPGSIKVNIQPRQTVSFPVSVQYDKSRIADNYQAGTATSDVTNVKATGAESEIDRITKVVAQLNLPADTKKTTNSQAVIEALDSQGRTVNVILTPATTQVNLPVTIKGHSKKVPIKFKAKNANSKQTYTFKSNTSSIRVFGTESALKAVSSFEADVDVSDVKDKKTKQISLDAQANHVTGTDPSNVKVTITTKSK</sequence>